<dbReference type="GO" id="GO:0004424">
    <property type="term" value="F:imidazoleglycerol-phosphate dehydratase activity"/>
    <property type="evidence" value="ECO:0007669"/>
    <property type="project" value="InterPro"/>
</dbReference>
<gene>
    <name evidence="2" type="ORF">J2S90_000146</name>
    <name evidence="3" type="ORF">J2S93_001557</name>
</gene>
<accession>A0AAW8D2T0</accession>
<comment type="caution">
    <text evidence="2">The sequence shown here is derived from an EMBL/GenBank/DDBJ whole genome shotgun (WGS) entry which is preliminary data.</text>
</comment>
<keyword evidence="4" id="KW-1185">Reference proteome</keyword>
<dbReference type="RefSeq" id="WP_306958827.1">
    <property type="nucleotide sequence ID" value="NZ_JAUSRG010000001.1"/>
</dbReference>
<feature type="transmembrane region" description="Helical" evidence="1">
    <location>
        <begin position="25"/>
        <end position="48"/>
    </location>
</feature>
<reference evidence="2 4" key="1">
    <citation type="submission" date="2023-07" db="EMBL/GenBank/DDBJ databases">
        <title>Sorghum-associated microbial communities from plants grown in Nebraska, USA.</title>
        <authorList>
            <person name="Schachtman D."/>
        </authorList>
    </citation>
    <scope>NUCLEOTIDE SEQUENCE</scope>
    <source>
        <strain evidence="2">DS1006</strain>
        <strain evidence="3 4">DS1016</strain>
    </source>
</reference>
<evidence type="ECO:0000313" key="4">
    <source>
        <dbReference type="Proteomes" id="UP001230951"/>
    </source>
</evidence>
<keyword evidence="1" id="KW-0812">Transmembrane</keyword>
<dbReference type="Proteomes" id="UP001242995">
    <property type="component" value="Unassembled WGS sequence"/>
</dbReference>
<evidence type="ECO:0000313" key="2">
    <source>
        <dbReference type="EMBL" id="MDP9903206.1"/>
    </source>
</evidence>
<dbReference type="GO" id="GO:0000105">
    <property type="term" value="P:L-histidine biosynthetic process"/>
    <property type="evidence" value="ECO:0007669"/>
    <property type="project" value="InterPro"/>
</dbReference>
<evidence type="ECO:0000313" key="5">
    <source>
        <dbReference type="Proteomes" id="UP001242995"/>
    </source>
</evidence>
<organism evidence="2 5">
    <name type="scientific">Arthrobacter bambusae</name>
    <dbReference type="NCBI Taxonomy" id="1338426"/>
    <lineage>
        <taxon>Bacteria</taxon>
        <taxon>Bacillati</taxon>
        <taxon>Actinomycetota</taxon>
        <taxon>Actinomycetes</taxon>
        <taxon>Micrococcales</taxon>
        <taxon>Micrococcaceae</taxon>
        <taxon>Arthrobacter</taxon>
    </lineage>
</organism>
<dbReference type="InterPro" id="IPR020565">
    <property type="entry name" value="ImidazoleglycerP_deHydtase_CS"/>
</dbReference>
<evidence type="ECO:0000256" key="1">
    <source>
        <dbReference type="SAM" id="Phobius"/>
    </source>
</evidence>
<evidence type="ECO:0000313" key="3">
    <source>
        <dbReference type="EMBL" id="MDQ0180141.1"/>
    </source>
</evidence>
<proteinExistence type="predicted"/>
<dbReference type="PROSITE" id="PS00954">
    <property type="entry name" value="IGP_DEHYDRATASE_1"/>
    <property type="match status" value="1"/>
</dbReference>
<name>A0AAW8D2T0_9MICC</name>
<dbReference type="AlphaFoldDB" id="A0AAW8D2T0"/>
<dbReference type="EMBL" id="JAUSTF010000002">
    <property type="protein sequence ID" value="MDQ0180141.1"/>
    <property type="molecule type" value="Genomic_DNA"/>
</dbReference>
<protein>
    <submittedName>
        <fullName evidence="2">Uncharacterized protein</fullName>
    </submittedName>
</protein>
<sequence>MLMNERIQSLRALLRLDAHHATERFGIVVSAFAVTLAMLVTGGVASAISNNAAKTSETALYNTTFKTSQTNISGKVAGVYVSPDRTRSLVLMQVGESDASKMSADAKNYQSFITGSDSSLGQQTLDSSMSGEVVVFGTTGYMGVVVTSDRPFSKQILALTMRANSKLVYNDDAPAQIQSSRPDLKNDASFVKFDQWRVFFNPGASGAVTSGSLSNASAPFSASDVYYDLVVKSQEQEARKKMDADLAKMQVDLAQINEYTAQMATTQVGGVRIVAPKVPAQIAGDDITGKSDNASDPLVLHSAWTSPAGYNFDWRAGSIKTGYLNQLVPKGESYVKYLADHTAQAGTQNAGESSRGPKSFNVNDLVWKLSDGSDLATDYTGSSNAMKPLSDVMTNLVQAYQTYYNDKVAYQTQDFNQLIALEVSLKNVDGGASINDTKSAVQSY</sequence>
<keyword evidence="1" id="KW-1133">Transmembrane helix</keyword>
<keyword evidence="1" id="KW-0472">Membrane</keyword>
<dbReference type="Proteomes" id="UP001230951">
    <property type="component" value="Unassembled WGS sequence"/>
</dbReference>
<dbReference type="EMBL" id="JAUSRG010000001">
    <property type="protein sequence ID" value="MDP9903206.1"/>
    <property type="molecule type" value="Genomic_DNA"/>
</dbReference>